<evidence type="ECO:0000313" key="2">
    <source>
        <dbReference type="EMBL" id="BAU90545.1"/>
    </source>
</evidence>
<feature type="domain" description="Nucleotidyltransferase-like" evidence="1">
    <location>
        <begin position="114"/>
        <end position="193"/>
    </location>
</feature>
<dbReference type="InterPro" id="IPR058575">
    <property type="entry name" value="NTP_transf_8_dom"/>
</dbReference>
<sequence>MVRPLSLAQHTLYADLLDQGIDDLFDPEMPENGSILVRSNRAGAPADHAYYQGYRPAAGDAGRGQRYARYLGRADDPDVVARIARFQRVKTVRAERATTVSALIGAGMPRPDRITGRIIEALARAGLFPDHAVLLGEAAFQTYDGVLGVRFPKRPQRTRDDPAVEIALRDPGRVGGILDALRTMDPSFASGPEDLGLCRSATGVQVAVVGLDQANDETSDLTGILIDNPVQSLVLHGPGIPVAVPAPERHAVHALTEARRGAGACVNRVCTERARHLVEALRAIGRDPAPTAAILEAATRNGS</sequence>
<evidence type="ECO:0000313" key="3">
    <source>
        <dbReference type="Proteomes" id="UP000218288"/>
    </source>
</evidence>
<gene>
    <name evidence="2" type="ORF">MPPM_1940</name>
</gene>
<name>A0A160PDQ5_9HYPH</name>
<evidence type="ECO:0000259" key="1">
    <source>
        <dbReference type="Pfam" id="PF12281"/>
    </source>
</evidence>
<dbReference type="Proteomes" id="UP000218288">
    <property type="component" value="Chromosome"/>
</dbReference>
<dbReference type="EMBL" id="AP014809">
    <property type="protein sequence ID" value="BAU90545.1"/>
    <property type="molecule type" value="Genomic_DNA"/>
</dbReference>
<reference evidence="2 3" key="1">
    <citation type="journal article" date="2016" name="Genome Announc.">
        <title>Complete Genome Sequence of Methylobacterium populi P-1M, Isolated from Pink-Pigmented Household Biofilm.</title>
        <authorList>
            <person name="Morohoshi T."/>
            <person name="Ikeda T."/>
        </authorList>
    </citation>
    <scope>NUCLEOTIDE SEQUENCE [LARGE SCALE GENOMIC DNA]</scope>
    <source>
        <strain evidence="2 3">P-1M</strain>
    </source>
</reference>
<dbReference type="Pfam" id="PF12281">
    <property type="entry name" value="NTP_transf_8"/>
    <property type="match status" value="1"/>
</dbReference>
<accession>A0A160PDQ5</accession>
<dbReference type="AlphaFoldDB" id="A0A160PDQ5"/>
<protein>
    <recommendedName>
        <fullName evidence="1">Nucleotidyltransferase-like domain-containing protein</fullName>
    </recommendedName>
</protein>
<proteinExistence type="predicted"/>
<organism evidence="2 3">
    <name type="scientific">Methylorubrum populi</name>
    <dbReference type="NCBI Taxonomy" id="223967"/>
    <lineage>
        <taxon>Bacteria</taxon>
        <taxon>Pseudomonadati</taxon>
        <taxon>Pseudomonadota</taxon>
        <taxon>Alphaproteobacteria</taxon>
        <taxon>Hyphomicrobiales</taxon>
        <taxon>Methylobacteriaceae</taxon>
        <taxon>Methylorubrum</taxon>
    </lineage>
</organism>